<proteinExistence type="predicted"/>
<name>R7WSJ7_9NOCA</name>
<protein>
    <recommendedName>
        <fullName evidence="5">Integral membrane protein</fullName>
    </recommendedName>
</protein>
<feature type="transmembrane region" description="Helical" evidence="2">
    <location>
        <begin position="410"/>
        <end position="429"/>
    </location>
</feature>
<feature type="region of interest" description="Disordered" evidence="1">
    <location>
        <begin position="729"/>
        <end position="749"/>
    </location>
</feature>
<evidence type="ECO:0000256" key="1">
    <source>
        <dbReference type="SAM" id="MobiDB-lite"/>
    </source>
</evidence>
<feature type="transmembrane region" description="Helical" evidence="2">
    <location>
        <begin position="108"/>
        <end position="128"/>
    </location>
</feature>
<keyword evidence="2" id="KW-0472">Membrane</keyword>
<dbReference type="Proteomes" id="UP000013525">
    <property type="component" value="Unassembled WGS sequence"/>
</dbReference>
<dbReference type="EMBL" id="APMY01000056">
    <property type="protein sequence ID" value="EOM76954.1"/>
    <property type="molecule type" value="Genomic_DNA"/>
</dbReference>
<dbReference type="AlphaFoldDB" id="R7WSJ7"/>
<evidence type="ECO:0000313" key="3">
    <source>
        <dbReference type="EMBL" id="EOM76954.1"/>
    </source>
</evidence>
<keyword evidence="2" id="KW-0812">Transmembrane</keyword>
<feature type="transmembrane region" description="Helical" evidence="2">
    <location>
        <begin position="334"/>
        <end position="353"/>
    </location>
</feature>
<dbReference type="PATRIC" id="fig|1273125.3.peg.1622"/>
<dbReference type="eggNOG" id="COG4485">
    <property type="taxonomic scope" value="Bacteria"/>
</dbReference>
<comment type="caution">
    <text evidence="3">The sequence shown here is derived from an EMBL/GenBank/DDBJ whole genome shotgun (WGS) entry which is preliminary data.</text>
</comment>
<keyword evidence="4" id="KW-1185">Reference proteome</keyword>
<evidence type="ECO:0008006" key="5">
    <source>
        <dbReference type="Google" id="ProtNLM"/>
    </source>
</evidence>
<feature type="transmembrane region" description="Helical" evidence="2">
    <location>
        <begin position="359"/>
        <end position="376"/>
    </location>
</feature>
<feature type="transmembrane region" description="Helical" evidence="2">
    <location>
        <begin position="140"/>
        <end position="157"/>
    </location>
</feature>
<dbReference type="RefSeq" id="WP_010837744.1">
    <property type="nucleotide sequence ID" value="NZ_APMY01000056.1"/>
</dbReference>
<feature type="transmembrane region" description="Helical" evidence="2">
    <location>
        <begin position="705"/>
        <end position="725"/>
    </location>
</feature>
<organism evidence="3 4">
    <name type="scientific">Rhodococcus rhodnii LMG 5362</name>
    <dbReference type="NCBI Taxonomy" id="1273125"/>
    <lineage>
        <taxon>Bacteria</taxon>
        <taxon>Bacillati</taxon>
        <taxon>Actinomycetota</taxon>
        <taxon>Actinomycetes</taxon>
        <taxon>Mycobacteriales</taxon>
        <taxon>Nocardiaceae</taxon>
        <taxon>Rhodococcus</taxon>
    </lineage>
</organism>
<keyword evidence="2" id="KW-1133">Transmembrane helix</keyword>
<feature type="transmembrane region" description="Helical" evidence="2">
    <location>
        <begin position="436"/>
        <end position="453"/>
    </location>
</feature>
<feature type="transmembrane region" description="Helical" evidence="2">
    <location>
        <begin position="192"/>
        <end position="221"/>
    </location>
</feature>
<feature type="transmembrane region" description="Helical" evidence="2">
    <location>
        <begin position="233"/>
        <end position="255"/>
    </location>
</feature>
<evidence type="ECO:0000256" key="2">
    <source>
        <dbReference type="SAM" id="Phobius"/>
    </source>
</evidence>
<reference evidence="3 4" key="1">
    <citation type="journal article" date="2013" name="Genome Announc.">
        <title>Draft Genome Sequence of Rhodococcus rhodnii Strain LMG5362, a Symbiont of Rhodnius prolixus (Hemiptera, Reduviidae, Triatominae), the Principle Vector of Trypanosoma cruzi.</title>
        <authorList>
            <person name="Pachebat J.A."/>
            <person name="van Keulen G."/>
            <person name="Whitten M.M."/>
            <person name="Girdwood S."/>
            <person name="Del Sol R."/>
            <person name="Dyson P.J."/>
            <person name="Facey P.D."/>
        </authorList>
    </citation>
    <scope>NUCLEOTIDE SEQUENCE [LARGE SCALE GENOMIC DNA]</scope>
    <source>
        <strain evidence="3 4">LMG 5362</strain>
    </source>
</reference>
<gene>
    <name evidence="3" type="ORF">Rrhod_1681</name>
</gene>
<feature type="transmembrane region" description="Helical" evidence="2">
    <location>
        <begin position="304"/>
        <end position="322"/>
    </location>
</feature>
<sequence length="749" mass="80254">MAALQVTSQTARSRQARYLWGGAIAVVVAVTFAGLRAVNPQFFYTEDTSSGAVGNWLQLGRMMREGDWFPTLVPHQWMAGNYPLEGQGGLFNPPQMLVNWIAPSVDDLSLLSALVKLVFSIVLAWGTYRVALEYGARPPWAAVAGAAAPFVGFSLFFDQPSWVTALTGAAWLMQAWASAVRYARGRSGPVPMFVFLVFAMTVGYVHTALLAGVTILCVVVGEIVVSRSWWPGLRVAIAAGAAAACSAITFLPGALSSDVTWRMDSGVSNDNFLTAPWSETFTASIPSAVSAIESWSGETTPAPITYIAWFAVPALAFVSWRAVSRSIRSFTTPLLLLGALLLFTAGPSAIGPLRWPARVLPTVAVVSLVLLVVLLSRFGTTKPLRGRLVAAGLLVLVQVLRAGSSGPELFGRHVLWGLAIVAVGAALVFAARRAGAVPVAVVLLITTAPIAWYQAANYSYPDDAWLLPTHQSEARDGFPDWEGTTVQLGDRQQLAPFDGRDDPDWPWHSQVYGNYAKILDRDYVNAYTPVGHERFGVLLCMQYDGSTCPGGFDGLFRVEPYTGLTNADLMRVDRVVLQDELFPDIDVLPIPPGWEFVEPPAVTGGLVHVLERTDERLSDLPGTVSATVDATATSTESSANSEHVRVSAPDGGSVVFSRLAWPGYTATLDGEPVEVVGLDDLYVMVDLPPGTVDADLALSFRPPGWRLGTASAAGGVLVLAVLTAVHHGARLPRRRSRETPETTAPSDAK</sequence>
<feature type="transmembrane region" description="Helical" evidence="2">
    <location>
        <begin position="388"/>
        <end position="404"/>
    </location>
</feature>
<feature type="transmembrane region" description="Helical" evidence="2">
    <location>
        <begin position="18"/>
        <end position="38"/>
    </location>
</feature>
<evidence type="ECO:0000313" key="4">
    <source>
        <dbReference type="Proteomes" id="UP000013525"/>
    </source>
</evidence>
<accession>R7WSJ7</accession>